<dbReference type="PROSITE" id="PS50995">
    <property type="entry name" value="HTH_MARR_2"/>
    <property type="match status" value="1"/>
</dbReference>
<sequence length="149" mass="17270">MKSDDTANAMEPASGLDQNLGFHIRLAHGAVYRHFVETFGYLDMTQKQVAVLWLIDEWPGIGQTDLAKRLQMDRATVMAMVDRLQARGFITREPSKKDRRKQILKLLAEGRTVLKKTRRAVNEHESWLKSRFTEKEVTLLTELLGRIYR</sequence>
<accession>A0A7G6U1M8</accession>
<organism evidence="2 3">
    <name type="scientific">Tardiphaga robiniae</name>
    <dbReference type="NCBI Taxonomy" id="943830"/>
    <lineage>
        <taxon>Bacteria</taxon>
        <taxon>Pseudomonadati</taxon>
        <taxon>Pseudomonadota</taxon>
        <taxon>Alphaproteobacteria</taxon>
        <taxon>Hyphomicrobiales</taxon>
        <taxon>Nitrobacteraceae</taxon>
        <taxon>Tardiphaga</taxon>
    </lineage>
</organism>
<dbReference type="RefSeq" id="WP_184511806.1">
    <property type="nucleotide sequence ID" value="NZ_CP050292.1"/>
</dbReference>
<dbReference type="InterPro" id="IPR000835">
    <property type="entry name" value="HTH_MarR-typ"/>
</dbReference>
<dbReference type="PANTHER" id="PTHR33164:SF43">
    <property type="entry name" value="HTH-TYPE TRANSCRIPTIONAL REPRESSOR YETL"/>
    <property type="match status" value="1"/>
</dbReference>
<dbReference type="PANTHER" id="PTHR33164">
    <property type="entry name" value="TRANSCRIPTIONAL REGULATOR, MARR FAMILY"/>
    <property type="match status" value="1"/>
</dbReference>
<evidence type="ECO:0000313" key="2">
    <source>
        <dbReference type="EMBL" id="QND72910.1"/>
    </source>
</evidence>
<dbReference type="PRINTS" id="PR00598">
    <property type="entry name" value="HTHMARR"/>
</dbReference>
<protein>
    <submittedName>
        <fullName evidence="2">MarR family transcriptional regulator</fullName>
    </submittedName>
</protein>
<dbReference type="SMART" id="SM00347">
    <property type="entry name" value="HTH_MARR"/>
    <property type="match status" value="1"/>
</dbReference>
<dbReference type="GO" id="GO:0006950">
    <property type="term" value="P:response to stress"/>
    <property type="evidence" value="ECO:0007669"/>
    <property type="project" value="TreeGrafter"/>
</dbReference>
<dbReference type="KEGG" id="trb:HB776_18135"/>
<dbReference type="AlphaFoldDB" id="A0A7G6U1M8"/>
<dbReference type="Pfam" id="PF01047">
    <property type="entry name" value="MarR"/>
    <property type="match status" value="1"/>
</dbReference>
<dbReference type="GO" id="GO:0003700">
    <property type="term" value="F:DNA-binding transcription factor activity"/>
    <property type="evidence" value="ECO:0007669"/>
    <property type="project" value="InterPro"/>
</dbReference>
<dbReference type="Gene3D" id="1.10.10.10">
    <property type="entry name" value="Winged helix-like DNA-binding domain superfamily/Winged helix DNA-binding domain"/>
    <property type="match status" value="1"/>
</dbReference>
<dbReference type="InterPro" id="IPR036388">
    <property type="entry name" value="WH-like_DNA-bd_sf"/>
</dbReference>
<name>A0A7G6U1M8_9BRAD</name>
<gene>
    <name evidence="2" type="ORF">HB776_18135</name>
</gene>
<dbReference type="SUPFAM" id="SSF46785">
    <property type="entry name" value="Winged helix' DNA-binding domain"/>
    <property type="match status" value="1"/>
</dbReference>
<reference evidence="3" key="1">
    <citation type="journal article" date="2020" name="Mol. Plant Microbe">
        <title>Rhizobial microsymbionts of the narrowly endemic Oxytropis species growing in Kamchatka are characterized by significant genetic diversity and possess a set of genes that are associated with T3SS and T6SS secretion systems and can affect the development of symbiosis.</title>
        <authorList>
            <person name="Safronova V."/>
            <person name="Guro P."/>
            <person name="Sazanova A."/>
            <person name="Kuznetsova I."/>
            <person name="Belimov A."/>
            <person name="Yakubov V."/>
            <person name="Chirak E."/>
            <person name="Afonin A."/>
            <person name="Gogolev Y."/>
            <person name="Andronov E."/>
            <person name="Tikhonovich I."/>
        </authorList>
    </citation>
    <scope>NUCLEOTIDE SEQUENCE [LARGE SCALE GENOMIC DNA]</scope>
    <source>
        <strain evidence="3">581</strain>
    </source>
</reference>
<proteinExistence type="predicted"/>
<dbReference type="InterPro" id="IPR039422">
    <property type="entry name" value="MarR/SlyA-like"/>
</dbReference>
<evidence type="ECO:0000313" key="3">
    <source>
        <dbReference type="Proteomes" id="UP000515291"/>
    </source>
</evidence>
<evidence type="ECO:0000259" key="1">
    <source>
        <dbReference type="PROSITE" id="PS50995"/>
    </source>
</evidence>
<dbReference type="EMBL" id="CP050292">
    <property type="protein sequence ID" value="QND72910.1"/>
    <property type="molecule type" value="Genomic_DNA"/>
</dbReference>
<dbReference type="Proteomes" id="UP000515291">
    <property type="component" value="Chromosome"/>
</dbReference>
<feature type="domain" description="HTH marR-type" evidence="1">
    <location>
        <begin position="17"/>
        <end position="149"/>
    </location>
</feature>
<dbReference type="InterPro" id="IPR036390">
    <property type="entry name" value="WH_DNA-bd_sf"/>
</dbReference>